<feature type="repeat" description="TPR" evidence="3">
    <location>
        <begin position="95"/>
        <end position="128"/>
    </location>
</feature>
<dbReference type="Pfam" id="PF13431">
    <property type="entry name" value="TPR_17"/>
    <property type="match status" value="1"/>
</dbReference>
<name>A0A8S1YPV0_9CILI</name>
<dbReference type="InterPro" id="IPR050498">
    <property type="entry name" value="Ycf3"/>
</dbReference>
<dbReference type="PANTHER" id="PTHR44858:SF1">
    <property type="entry name" value="UDP-N-ACETYLGLUCOSAMINE--PEPTIDE N-ACETYLGLUCOSAMINYLTRANSFERASE SPINDLY-RELATED"/>
    <property type="match status" value="1"/>
</dbReference>
<accession>A0A8S1YPV0</accession>
<evidence type="ECO:0008006" key="6">
    <source>
        <dbReference type="Google" id="ProtNLM"/>
    </source>
</evidence>
<evidence type="ECO:0000256" key="3">
    <source>
        <dbReference type="PROSITE-ProRule" id="PRU00339"/>
    </source>
</evidence>
<evidence type="ECO:0000256" key="1">
    <source>
        <dbReference type="ARBA" id="ARBA00022737"/>
    </source>
</evidence>
<dbReference type="InterPro" id="IPR019734">
    <property type="entry name" value="TPR_rpt"/>
</dbReference>
<dbReference type="PANTHER" id="PTHR44858">
    <property type="entry name" value="TETRATRICOPEPTIDE REPEAT PROTEIN 6"/>
    <property type="match status" value="1"/>
</dbReference>
<evidence type="ECO:0000313" key="5">
    <source>
        <dbReference type="Proteomes" id="UP000689195"/>
    </source>
</evidence>
<dbReference type="SMART" id="SM00028">
    <property type="entry name" value="TPR"/>
    <property type="match status" value="5"/>
</dbReference>
<comment type="caution">
    <text evidence="4">The sequence shown here is derived from an EMBL/GenBank/DDBJ whole genome shotgun (WGS) entry which is preliminary data.</text>
</comment>
<evidence type="ECO:0000313" key="4">
    <source>
        <dbReference type="EMBL" id="CAD8214937.1"/>
    </source>
</evidence>
<evidence type="ECO:0000256" key="2">
    <source>
        <dbReference type="ARBA" id="ARBA00022803"/>
    </source>
</evidence>
<keyword evidence="1" id="KW-0677">Repeat</keyword>
<reference evidence="4" key="1">
    <citation type="submission" date="2021-01" db="EMBL/GenBank/DDBJ databases">
        <authorList>
            <consortium name="Genoscope - CEA"/>
            <person name="William W."/>
        </authorList>
    </citation>
    <scope>NUCLEOTIDE SEQUENCE</scope>
</reference>
<feature type="repeat" description="TPR" evidence="3">
    <location>
        <begin position="170"/>
        <end position="203"/>
    </location>
</feature>
<protein>
    <recommendedName>
        <fullName evidence="6">Tetratricopeptide repeat protein</fullName>
    </recommendedName>
</protein>
<sequence length="258" mass="30274">MEINKDFTMGYCRVGTIISDFKQQDNELQYFNQAIEKDGNCYYSFMCREISIKLQKSILNIVQPIITEASYITILEKKIKHYMTIIKQSNLIQMTTTYHTRGNFYQIIGEKEKAQIDYNKAIQFDPNNALTYYSRGKQNYTQYKMSFVLNYKGKALNDYDKAIQLDQNHAYTYYNRAILYQHTGECYKTLNGFNQALNINPIFVNAFQGKGLLLQDLQQYEEAIICIDKIISLNSNHIDAYFNKGFIQNIIQQILQNN</sequence>
<keyword evidence="5" id="KW-1185">Reference proteome</keyword>
<keyword evidence="2 3" id="KW-0802">TPR repeat</keyword>
<dbReference type="PROSITE" id="PS50005">
    <property type="entry name" value="TPR"/>
    <property type="match status" value="2"/>
</dbReference>
<proteinExistence type="predicted"/>
<dbReference type="Proteomes" id="UP000689195">
    <property type="component" value="Unassembled WGS sequence"/>
</dbReference>
<dbReference type="AlphaFoldDB" id="A0A8S1YPV0"/>
<dbReference type="EMBL" id="CAJJDO010000277">
    <property type="protein sequence ID" value="CAD8214937.1"/>
    <property type="molecule type" value="Genomic_DNA"/>
</dbReference>
<gene>
    <name evidence="4" type="ORF">PPENT_87.1.T2770001</name>
</gene>
<dbReference type="Pfam" id="PF13181">
    <property type="entry name" value="TPR_8"/>
    <property type="match status" value="2"/>
</dbReference>
<organism evidence="4 5">
    <name type="scientific">Paramecium pentaurelia</name>
    <dbReference type="NCBI Taxonomy" id="43138"/>
    <lineage>
        <taxon>Eukaryota</taxon>
        <taxon>Sar</taxon>
        <taxon>Alveolata</taxon>
        <taxon>Ciliophora</taxon>
        <taxon>Intramacronucleata</taxon>
        <taxon>Oligohymenophorea</taxon>
        <taxon>Peniculida</taxon>
        <taxon>Parameciidae</taxon>
        <taxon>Paramecium</taxon>
    </lineage>
</organism>
<dbReference type="OrthoDB" id="2942533at2759"/>